<dbReference type="GeneID" id="136078357"/>
<organism evidence="1 2">
    <name type="scientific">Hydra vulgaris</name>
    <name type="common">Hydra</name>
    <name type="synonym">Hydra attenuata</name>
    <dbReference type="NCBI Taxonomy" id="6087"/>
    <lineage>
        <taxon>Eukaryota</taxon>
        <taxon>Metazoa</taxon>
        <taxon>Cnidaria</taxon>
        <taxon>Hydrozoa</taxon>
        <taxon>Hydroidolina</taxon>
        <taxon>Anthoathecata</taxon>
        <taxon>Aplanulata</taxon>
        <taxon>Hydridae</taxon>
        <taxon>Hydra</taxon>
    </lineage>
</organism>
<evidence type="ECO:0000313" key="1">
    <source>
        <dbReference type="Proteomes" id="UP001652625"/>
    </source>
</evidence>
<reference evidence="2 3" key="1">
    <citation type="submission" date="2025-05" db="UniProtKB">
        <authorList>
            <consortium name="RefSeq"/>
        </authorList>
    </citation>
    <scope>IDENTIFICATION</scope>
</reference>
<sequence length="123" mass="14125">MATRQITGSKELIKILSGFGHCISYSATMRYEIALASINLKEDVVLPQGTKDTSLSILVWDNIDFGEETRSGKETTHMANGITVQPLNIRPTQEKREIYHMMDLCNIKERIYVNFYEFFKNIC</sequence>
<evidence type="ECO:0000313" key="2">
    <source>
        <dbReference type="RefSeq" id="XP_065650131.1"/>
    </source>
</evidence>
<dbReference type="RefSeq" id="XP_065650132.1">
    <property type="nucleotide sequence ID" value="XM_065794060.1"/>
</dbReference>
<dbReference type="PANTHER" id="PTHR46704">
    <property type="entry name" value="CXC DOMAIN-CONTAINING PROTEIN-RELATED"/>
    <property type="match status" value="1"/>
</dbReference>
<dbReference type="Proteomes" id="UP001652625">
    <property type="component" value="Chromosome 03"/>
</dbReference>
<gene>
    <name evidence="2 3 4" type="primary">LOC136078357</name>
</gene>
<dbReference type="RefSeq" id="XP_065650133.1">
    <property type="nucleotide sequence ID" value="XM_065794061.1"/>
</dbReference>
<keyword evidence="1" id="KW-1185">Reference proteome</keyword>
<protein>
    <submittedName>
        <fullName evidence="2 3">Uncharacterized protein LOC136078357</fullName>
    </submittedName>
</protein>
<proteinExistence type="predicted"/>
<evidence type="ECO:0000313" key="4">
    <source>
        <dbReference type="RefSeq" id="XP_065650133.1"/>
    </source>
</evidence>
<evidence type="ECO:0000313" key="3">
    <source>
        <dbReference type="RefSeq" id="XP_065650132.1"/>
    </source>
</evidence>
<dbReference type="PANTHER" id="PTHR46704:SF9">
    <property type="entry name" value="BHLH DOMAIN-CONTAINING PROTEIN"/>
    <property type="match status" value="1"/>
</dbReference>
<name>A0ABM4BM91_HYDVU</name>
<accession>A0ABM4BM91</accession>
<dbReference type="RefSeq" id="XP_065650131.1">
    <property type="nucleotide sequence ID" value="XM_065794059.1"/>
</dbReference>